<gene>
    <name evidence="2" type="ORF">ACFQE6_13820</name>
</gene>
<protein>
    <submittedName>
        <fullName evidence="2">Uncharacterized protein</fullName>
    </submittedName>
</protein>
<evidence type="ECO:0000313" key="3">
    <source>
        <dbReference type="Proteomes" id="UP001596383"/>
    </source>
</evidence>
<feature type="region of interest" description="Disordered" evidence="1">
    <location>
        <begin position="15"/>
        <end position="51"/>
    </location>
</feature>
<reference evidence="2 3" key="1">
    <citation type="journal article" date="2019" name="Int. J. Syst. Evol. Microbiol.">
        <title>The Global Catalogue of Microorganisms (GCM) 10K type strain sequencing project: providing services to taxonomists for standard genome sequencing and annotation.</title>
        <authorList>
            <consortium name="The Broad Institute Genomics Platform"/>
            <consortium name="The Broad Institute Genome Sequencing Center for Infectious Disease"/>
            <person name="Wu L."/>
            <person name="Ma J."/>
        </authorList>
    </citation>
    <scope>NUCLEOTIDE SEQUENCE [LARGE SCALE GENOMIC DNA]</scope>
    <source>
        <strain evidence="2 3">LMG 29247</strain>
    </source>
</reference>
<dbReference type="Proteomes" id="UP001596383">
    <property type="component" value="Unassembled WGS sequence"/>
</dbReference>
<evidence type="ECO:0000313" key="2">
    <source>
        <dbReference type="EMBL" id="MFC6766027.1"/>
    </source>
</evidence>
<organism evidence="2 3">
    <name type="scientific">Natrinema soli</name>
    <dbReference type="NCBI Taxonomy" id="1930624"/>
    <lineage>
        <taxon>Archaea</taxon>
        <taxon>Methanobacteriati</taxon>
        <taxon>Methanobacteriota</taxon>
        <taxon>Stenosarchaea group</taxon>
        <taxon>Halobacteria</taxon>
        <taxon>Halobacteriales</taxon>
        <taxon>Natrialbaceae</taxon>
        <taxon>Natrinema</taxon>
    </lineage>
</organism>
<dbReference type="AlphaFoldDB" id="A0ABD5SM47"/>
<evidence type="ECO:0000256" key="1">
    <source>
        <dbReference type="SAM" id="MobiDB-lite"/>
    </source>
</evidence>
<accession>A0ABD5SM47</accession>
<name>A0ABD5SM47_9EURY</name>
<sequence>MNPIIALLRALLGIDRDGRDNDQDQSGPESPEPDEPEPEPVPSGPLELGQDTKRQSWHGDQAGIRIVITEPLESISVRLSAMTRSARWVSLKRDGERITREFIAGTMPGEWVALDAELEAGETVEIVADARFNTGDQIEERRFARGRTSIEYPIENGEITVTGGVYGDSEITSNYRYCFDRVQRGDHSNREREFDPLSDIPADVTVVDVVDESEIDHEGDLSKEIERYLAARPVHHAFVVPDGARWSSTLELPSGDFVALIGEDPGMVLDVDRSLDLAFDLGHRRGTLDEAILRNITLDIRGEDERGEIDTGFVMAHIRRFAAFDNLELVGQRARYQDFGGGLERVGNRFTFLVQMVGDGSGVASVDNLRMLDGDTETRKHQVGHAIATSADPAHLGRTVWSNCDLRNWVDNGYYVKNSPGPNELVNASGENNAGSTIRLGARDSVEGATVRFDEMTDRKPACGLWMQSGMPIATDVQIDAPCGNHELIRISTGCEKAILKNFEVFAGERNAHHTLRVSGSGDPGDIEIEDFEITDQSPNGTLSDFDSSVLCSRPMTLRDGTIDVSGCERSAIGGKSEPTLEDVEIVE</sequence>
<proteinExistence type="predicted"/>
<comment type="caution">
    <text evidence="2">The sequence shown here is derived from an EMBL/GenBank/DDBJ whole genome shotgun (WGS) entry which is preliminary data.</text>
</comment>
<keyword evidence="3" id="KW-1185">Reference proteome</keyword>
<dbReference type="EMBL" id="JBHSWV010000210">
    <property type="protein sequence ID" value="MFC6766027.1"/>
    <property type="molecule type" value="Genomic_DNA"/>
</dbReference>